<reference evidence="2" key="1">
    <citation type="journal article" date="2019" name="Int. J. Syst. Evol. Microbiol.">
        <title>The Global Catalogue of Microorganisms (GCM) 10K type strain sequencing project: providing services to taxonomists for standard genome sequencing and annotation.</title>
        <authorList>
            <consortium name="The Broad Institute Genomics Platform"/>
            <consortium name="The Broad Institute Genome Sequencing Center for Infectious Disease"/>
            <person name="Wu L."/>
            <person name="Ma J."/>
        </authorList>
    </citation>
    <scope>NUCLEOTIDE SEQUENCE [LARGE SCALE GENOMIC DNA]</scope>
    <source>
        <strain evidence="2">CCUG 61485</strain>
    </source>
</reference>
<evidence type="ECO:0000313" key="2">
    <source>
        <dbReference type="Proteomes" id="UP001597201"/>
    </source>
</evidence>
<accession>A0ABW3Y2M5</accession>
<organism evidence="1 2">
    <name type="scientific">Namhaeicola litoreus</name>
    <dbReference type="NCBI Taxonomy" id="1052145"/>
    <lineage>
        <taxon>Bacteria</taxon>
        <taxon>Pseudomonadati</taxon>
        <taxon>Bacteroidota</taxon>
        <taxon>Flavobacteriia</taxon>
        <taxon>Flavobacteriales</taxon>
        <taxon>Flavobacteriaceae</taxon>
        <taxon>Namhaeicola</taxon>
    </lineage>
</organism>
<evidence type="ECO:0000313" key="1">
    <source>
        <dbReference type="EMBL" id="MFD1315451.1"/>
    </source>
</evidence>
<gene>
    <name evidence="1" type="ORF">ACFQ39_07465</name>
</gene>
<dbReference type="RefSeq" id="WP_377177646.1">
    <property type="nucleotide sequence ID" value="NZ_JBHTMY010000003.1"/>
</dbReference>
<keyword evidence="2" id="KW-1185">Reference proteome</keyword>
<dbReference type="Proteomes" id="UP001597201">
    <property type="component" value="Unassembled WGS sequence"/>
</dbReference>
<dbReference type="Pfam" id="PF19515">
    <property type="entry name" value="DUF6048"/>
    <property type="match status" value="1"/>
</dbReference>
<sequence length="231" mass="26372">MKASITLRFIISSFLFFFAIQAIGQEKEIDSVKFKNRYGLRVGVDLFTPVYGLFDEDRQGFEVVADYRVAKRFWIAGEMGYLDKLVKEDLYNYNTSGGYFKVGADFNAYQNWPGMENMIVVGFRYGLSTYSQTLNEYTFNSDPYLPYETIDQSVDYDNLSAQWLELVLGLKVEVLHNVYLGAMFSGKTLLTASDIDGFKNMFAPGFNGISTNGYGFGFSYTLSYLIPLYKK</sequence>
<name>A0ABW3Y2M5_9FLAO</name>
<proteinExistence type="predicted"/>
<comment type="caution">
    <text evidence="1">The sequence shown here is derived from an EMBL/GenBank/DDBJ whole genome shotgun (WGS) entry which is preliminary data.</text>
</comment>
<protein>
    <submittedName>
        <fullName evidence="1">DUF6048 family protein</fullName>
    </submittedName>
</protein>
<dbReference type="EMBL" id="JBHTMY010000003">
    <property type="protein sequence ID" value="MFD1315451.1"/>
    <property type="molecule type" value="Genomic_DNA"/>
</dbReference>
<dbReference type="InterPro" id="IPR046111">
    <property type="entry name" value="DUF6048"/>
</dbReference>